<dbReference type="RefSeq" id="WP_379903072.1">
    <property type="nucleotide sequence ID" value="NZ_JBHRTR010000031.1"/>
</dbReference>
<evidence type="ECO:0000313" key="3">
    <source>
        <dbReference type="EMBL" id="MFC3229145.1"/>
    </source>
</evidence>
<dbReference type="InterPro" id="IPR023631">
    <property type="entry name" value="Amidase_dom"/>
</dbReference>
<dbReference type="Proteomes" id="UP001595528">
    <property type="component" value="Unassembled WGS sequence"/>
</dbReference>
<dbReference type="PANTHER" id="PTHR11895:SF151">
    <property type="entry name" value="GLUTAMYL-TRNA(GLN) AMIDOTRANSFERASE SUBUNIT A"/>
    <property type="match status" value="1"/>
</dbReference>
<sequence length="453" mass="45645">MLPWRLDGGSDPVATMRAALAATAGREDVVRALASRPGEADLLRAAEASAARRAAGQALSPLDGMPVGIKDIMETADLPTQMGCAIHAGFQAGRDAAAAAALRRAGAIVAGKAATTAYAIGPGGPTTNPHDPARSPGGSSSGSAAGVAAGFFSAALGTQTMGSVIRPASYCGTFGYKPGHGLLSMQGVHPLSPTLDHMGVLAADLPLCWAVAKLLADGCATPGIGDPGDHGLPGAAAKPSAARHPARLLFLRTAGWDEPAMQDAPQAAFAGLLQDLGAAGVEIVDPQAAGGDAAAFEAALVAEAPGAMDILTWEMQWPLAEYARQHGAQLPARIHDLLRRGAALDARTYGDRLAARAAMQGRFHDLLAALGTDAVIMPSASGPAPRGLADTGSRTCQMYWSWLGVPALSLPLLQVGGMPFGVQLVGAAGSDSALFGTAAALLGLHRAGPQGTR</sequence>
<dbReference type="EMBL" id="JBHRTR010000031">
    <property type="protein sequence ID" value="MFC3229145.1"/>
    <property type="molecule type" value="Genomic_DNA"/>
</dbReference>
<dbReference type="PANTHER" id="PTHR11895">
    <property type="entry name" value="TRANSAMIDASE"/>
    <property type="match status" value="1"/>
</dbReference>
<name>A0ABV7L3G8_9PROT</name>
<organism evidence="3 4">
    <name type="scientific">Marinibaculum pumilum</name>
    <dbReference type="NCBI Taxonomy" id="1766165"/>
    <lineage>
        <taxon>Bacteria</taxon>
        <taxon>Pseudomonadati</taxon>
        <taxon>Pseudomonadota</taxon>
        <taxon>Alphaproteobacteria</taxon>
        <taxon>Rhodospirillales</taxon>
        <taxon>Rhodospirillaceae</taxon>
        <taxon>Marinibaculum</taxon>
    </lineage>
</organism>
<gene>
    <name evidence="3" type="ORF">ACFOGJ_18000</name>
</gene>
<dbReference type="InterPro" id="IPR036928">
    <property type="entry name" value="AS_sf"/>
</dbReference>
<evidence type="ECO:0000256" key="1">
    <source>
        <dbReference type="SAM" id="MobiDB-lite"/>
    </source>
</evidence>
<dbReference type="SUPFAM" id="SSF75304">
    <property type="entry name" value="Amidase signature (AS) enzymes"/>
    <property type="match status" value="1"/>
</dbReference>
<protein>
    <submittedName>
        <fullName evidence="3">Amidase family protein</fullName>
    </submittedName>
</protein>
<proteinExistence type="predicted"/>
<keyword evidence="4" id="KW-1185">Reference proteome</keyword>
<dbReference type="Gene3D" id="3.90.1300.10">
    <property type="entry name" value="Amidase signature (AS) domain"/>
    <property type="match status" value="1"/>
</dbReference>
<accession>A0ABV7L3G8</accession>
<comment type="caution">
    <text evidence="3">The sequence shown here is derived from an EMBL/GenBank/DDBJ whole genome shotgun (WGS) entry which is preliminary data.</text>
</comment>
<reference evidence="4" key="1">
    <citation type="journal article" date="2019" name="Int. J. Syst. Evol. Microbiol.">
        <title>The Global Catalogue of Microorganisms (GCM) 10K type strain sequencing project: providing services to taxonomists for standard genome sequencing and annotation.</title>
        <authorList>
            <consortium name="The Broad Institute Genomics Platform"/>
            <consortium name="The Broad Institute Genome Sequencing Center for Infectious Disease"/>
            <person name="Wu L."/>
            <person name="Ma J."/>
        </authorList>
    </citation>
    <scope>NUCLEOTIDE SEQUENCE [LARGE SCALE GENOMIC DNA]</scope>
    <source>
        <strain evidence="4">KCTC 42964</strain>
    </source>
</reference>
<feature type="domain" description="Amidase" evidence="2">
    <location>
        <begin position="41"/>
        <end position="434"/>
    </location>
</feature>
<evidence type="ECO:0000259" key="2">
    <source>
        <dbReference type="Pfam" id="PF01425"/>
    </source>
</evidence>
<dbReference type="Pfam" id="PF01425">
    <property type="entry name" value="Amidase"/>
    <property type="match status" value="1"/>
</dbReference>
<evidence type="ECO:0000313" key="4">
    <source>
        <dbReference type="Proteomes" id="UP001595528"/>
    </source>
</evidence>
<dbReference type="InterPro" id="IPR000120">
    <property type="entry name" value="Amidase"/>
</dbReference>
<feature type="region of interest" description="Disordered" evidence="1">
    <location>
        <begin position="120"/>
        <end position="141"/>
    </location>
</feature>